<dbReference type="EMBL" id="HG690459">
    <property type="protein sequence ID" value="CDI74624.1"/>
    <property type="molecule type" value="Genomic_DNA"/>
</dbReference>
<reference evidence="4" key="2">
    <citation type="submission" date="2013-10" db="EMBL/GenBank/DDBJ databases">
        <authorList>
            <person name="Aslett M."/>
        </authorList>
    </citation>
    <scope>NUCLEOTIDE SEQUENCE [LARGE SCALE GENOMIC DNA]</scope>
    <source>
        <strain evidence="4">Houghton</strain>
    </source>
</reference>
<keyword evidence="2" id="KW-0677">Repeat</keyword>
<dbReference type="OrthoDB" id="346829at2759"/>
<dbReference type="GO" id="GO:0030991">
    <property type="term" value="C:intraciliary transport particle A"/>
    <property type="evidence" value="ECO:0007669"/>
    <property type="project" value="TreeGrafter"/>
</dbReference>
<evidence type="ECO:0000259" key="3">
    <source>
        <dbReference type="Pfam" id="PF25768"/>
    </source>
</evidence>
<keyword evidence="1" id="KW-0853">WD repeat</keyword>
<evidence type="ECO:0000256" key="2">
    <source>
        <dbReference type="ARBA" id="ARBA00022737"/>
    </source>
</evidence>
<dbReference type="Gene3D" id="1.25.40.470">
    <property type="match status" value="2"/>
</dbReference>
<dbReference type="InterPro" id="IPR039857">
    <property type="entry name" value="Ift122/121"/>
</dbReference>
<dbReference type="InterPro" id="IPR057979">
    <property type="entry name" value="TPR_IFT121"/>
</dbReference>
<dbReference type="GO" id="GO:0061512">
    <property type="term" value="P:protein localization to cilium"/>
    <property type="evidence" value="ECO:0007669"/>
    <property type="project" value="TreeGrafter"/>
</dbReference>
<dbReference type="GO" id="GO:0097730">
    <property type="term" value="C:non-motile cilium"/>
    <property type="evidence" value="ECO:0007669"/>
    <property type="project" value="TreeGrafter"/>
</dbReference>
<accession>U6G7P7</accession>
<gene>
    <name evidence="4" type="ORF">EPH_0002990</name>
</gene>
<dbReference type="AlphaFoldDB" id="U6G7P7"/>
<evidence type="ECO:0000256" key="1">
    <source>
        <dbReference type="ARBA" id="ARBA00022574"/>
    </source>
</evidence>
<organism evidence="4 5">
    <name type="scientific">Eimeria praecox</name>
    <dbReference type="NCBI Taxonomy" id="51316"/>
    <lineage>
        <taxon>Eukaryota</taxon>
        <taxon>Sar</taxon>
        <taxon>Alveolata</taxon>
        <taxon>Apicomplexa</taxon>
        <taxon>Conoidasida</taxon>
        <taxon>Coccidia</taxon>
        <taxon>Eucoccidiorida</taxon>
        <taxon>Eimeriorina</taxon>
        <taxon>Eimeriidae</taxon>
        <taxon>Eimeria</taxon>
    </lineage>
</organism>
<dbReference type="GO" id="GO:1905515">
    <property type="term" value="P:non-motile cilium assembly"/>
    <property type="evidence" value="ECO:0007669"/>
    <property type="project" value="TreeGrafter"/>
</dbReference>
<dbReference type="PANTHER" id="PTHR12764:SF5">
    <property type="entry name" value="LD29485P"/>
    <property type="match status" value="1"/>
</dbReference>
<name>U6G7P7_9EIME</name>
<reference evidence="4" key="1">
    <citation type="submission" date="2013-10" db="EMBL/GenBank/DDBJ databases">
        <title>Genomic analysis of the causative agents of coccidiosis in chickens.</title>
        <authorList>
            <person name="Reid A.J."/>
            <person name="Blake D."/>
            <person name="Billington K."/>
            <person name="Browne H."/>
            <person name="Dunn M."/>
            <person name="Hung S."/>
            <person name="Kawahara F."/>
            <person name="Miranda-Saavedra D."/>
            <person name="Mourier T."/>
            <person name="Nagra H."/>
            <person name="Otto T.D."/>
            <person name="Rawlings N."/>
            <person name="Sanchez A."/>
            <person name="Sanders M."/>
            <person name="Subramaniam C."/>
            <person name="Tay Y."/>
            <person name="Dear P."/>
            <person name="Doerig C."/>
            <person name="Gruber A."/>
            <person name="Parkinson J."/>
            <person name="Shirley M."/>
            <person name="Wan K.L."/>
            <person name="Berriman M."/>
            <person name="Tomley F."/>
            <person name="Pain A."/>
        </authorList>
    </citation>
    <scope>NUCLEOTIDE SEQUENCE [LARGE SCALE GENOMIC DNA]</scope>
    <source>
        <strain evidence="4">Houghton</strain>
    </source>
</reference>
<evidence type="ECO:0000313" key="5">
    <source>
        <dbReference type="Proteomes" id="UP000018201"/>
    </source>
</evidence>
<dbReference type="VEuPathDB" id="ToxoDB:EPH_0002990"/>
<feature type="domain" description="IFT121-like TPR repeats" evidence="3">
    <location>
        <begin position="465"/>
        <end position="549"/>
    </location>
</feature>
<dbReference type="GO" id="GO:0035721">
    <property type="term" value="P:intraciliary retrograde transport"/>
    <property type="evidence" value="ECO:0007669"/>
    <property type="project" value="TreeGrafter"/>
</dbReference>
<protein>
    <submittedName>
        <fullName evidence="4">Whole genome shotgun assembly, reference scaffold old set, scaffold scaffold_25, related</fullName>
    </submittedName>
</protein>
<proteinExistence type="predicted"/>
<dbReference type="PANTHER" id="PTHR12764">
    <property type="entry name" value="WD REPEAT DOMAIN-RELATED"/>
    <property type="match status" value="1"/>
</dbReference>
<keyword evidence="5" id="KW-1185">Reference proteome</keyword>
<sequence length="584" mass="65107">MDYMWASDHDDLIAVLQQTGLLLVYTRCQDRSPSFFLGVDVSKEPFSGPLYLLEFCNLCARALCFPALPQQKVAESKQQILRTFDAEPLVQMRRLLRTRQQKIDDSGGLSGLQQAAALATRFNHPILWRLLAEAALASEELGITEEALVRCEDYCSLQVLKQARLLNPRGEGRPFIAALAGDIMGAGAFYEAQQKVEHAAHLFTSFGMWDAASDTLKLAVSAHSQGEHNSLRKVRVALAEAWREQGKMKPAIDLYRSLKPQEGLLEAYFLSGRYEELECLARRLPEVERALLVRAAQLLVAAGRGSASAEAFVKAGRPELAVDAALYGGEWAQAVSLARQHCHSTKLQVVTTVYRTAMQHQNKKCNSADLAEAFLTIGAFEAAACELASLPRQLGHLPLNPRRQRKMHIMAALLSRNQHFKCASKTDGHSYAALSSACTTSSEMYALPKMARSISARCLSAEEEHHWQSAAACHLYLLCCFHLSQQRVRAALCTAVRLWECYQRELSVYLRAQLLFIAAYRSKEWDLCSQALHVMQMDTQVSPGGKQRLKAAKLLRGGLRVLYTPVRFAVSRFLVRQKKASILK</sequence>
<dbReference type="Pfam" id="PF25768">
    <property type="entry name" value="TPR_IFT121"/>
    <property type="match status" value="1"/>
</dbReference>
<evidence type="ECO:0000313" key="4">
    <source>
        <dbReference type="EMBL" id="CDI74624.1"/>
    </source>
</evidence>
<dbReference type="Proteomes" id="UP000018201">
    <property type="component" value="Unassembled WGS sequence"/>
</dbReference>